<name>A0A1H4SAJ4_9ACTN</name>
<feature type="chain" id="PRO_5010354054" evidence="1">
    <location>
        <begin position="30"/>
        <end position="137"/>
    </location>
</feature>
<evidence type="ECO:0000256" key="1">
    <source>
        <dbReference type="SAM" id="SignalP"/>
    </source>
</evidence>
<dbReference type="RefSeq" id="WP_143060434.1">
    <property type="nucleotide sequence ID" value="NZ_FNTD01000004.1"/>
</dbReference>
<dbReference type="STRING" id="67331.SAMN04490357_1934"/>
<proteinExistence type="predicted"/>
<organism evidence="2 3">
    <name type="scientific">Streptomyces misionensis</name>
    <dbReference type="NCBI Taxonomy" id="67331"/>
    <lineage>
        <taxon>Bacteria</taxon>
        <taxon>Bacillati</taxon>
        <taxon>Actinomycetota</taxon>
        <taxon>Actinomycetes</taxon>
        <taxon>Kitasatosporales</taxon>
        <taxon>Streptomycetaceae</taxon>
        <taxon>Streptomyces</taxon>
    </lineage>
</organism>
<evidence type="ECO:0000313" key="3">
    <source>
        <dbReference type="Proteomes" id="UP000182375"/>
    </source>
</evidence>
<dbReference type="EMBL" id="FNTD01000004">
    <property type="protein sequence ID" value="SEC41236.1"/>
    <property type="molecule type" value="Genomic_DNA"/>
</dbReference>
<dbReference type="Proteomes" id="UP000182375">
    <property type="component" value="Unassembled WGS sequence"/>
</dbReference>
<evidence type="ECO:0000313" key="2">
    <source>
        <dbReference type="EMBL" id="SEC41236.1"/>
    </source>
</evidence>
<accession>A0A1H4SAJ4</accession>
<gene>
    <name evidence="2" type="ORF">SAMN04490357_1934</name>
</gene>
<keyword evidence="1" id="KW-0732">Signal</keyword>
<dbReference type="AlphaFoldDB" id="A0A1H4SAJ4"/>
<reference evidence="2 3" key="1">
    <citation type="submission" date="2016-10" db="EMBL/GenBank/DDBJ databases">
        <authorList>
            <person name="de Groot N.N."/>
        </authorList>
    </citation>
    <scope>NUCLEOTIDE SEQUENCE [LARGE SCALE GENOMIC DNA]</scope>
    <source>
        <strain evidence="2 3">DSM 40306</strain>
    </source>
</reference>
<feature type="signal peptide" evidence="1">
    <location>
        <begin position="1"/>
        <end position="29"/>
    </location>
</feature>
<dbReference type="GeneID" id="95516712"/>
<protein>
    <submittedName>
        <fullName evidence="2">Uncharacterized protein</fullName>
    </submittedName>
</protein>
<sequence length="137" mass="14623">MNMSRKMTTGVVSLLSVAALGAGATTAGAAPAHPQAKSPSSAAASCSDWNRAVAVPWKWQTLKDGCGHFGRPGLRMGYSWAVFKGTKVCVKAKGFVNGKKKWYDLGCRKSGSFTVPWGNVLAEKEIQVKGTATFNWR</sequence>